<evidence type="ECO:0008006" key="4">
    <source>
        <dbReference type="Google" id="ProtNLM"/>
    </source>
</evidence>
<evidence type="ECO:0000313" key="2">
    <source>
        <dbReference type="EMBL" id="MCB2409467.1"/>
    </source>
</evidence>
<keyword evidence="3" id="KW-1185">Reference proteome</keyword>
<comment type="caution">
    <text evidence="2">The sequence shown here is derived from an EMBL/GenBank/DDBJ whole genome shotgun (WGS) entry which is preliminary data.</text>
</comment>
<accession>A0ABS8ATC4</accession>
<dbReference type="RefSeq" id="WP_226177150.1">
    <property type="nucleotide sequence ID" value="NZ_JAJADR010000004.1"/>
</dbReference>
<organism evidence="2 3">
    <name type="scientific">Hymenobacter lucidus</name>
    <dbReference type="NCBI Taxonomy" id="2880930"/>
    <lineage>
        <taxon>Bacteria</taxon>
        <taxon>Pseudomonadati</taxon>
        <taxon>Bacteroidota</taxon>
        <taxon>Cytophagia</taxon>
        <taxon>Cytophagales</taxon>
        <taxon>Hymenobacteraceae</taxon>
        <taxon>Hymenobacter</taxon>
    </lineage>
</organism>
<name>A0ABS8ATC4_9BACT</name>
<evidence type="ECO:0000256" key="1">
    <source>
        <dbReference type="SAM" id="MobiDB-lite"/>
    </source>
</evidence>
<reference evidence="2" key="1">
    <citation type="submission" date="2021-10" db="EMBL/GenBank/DDBJ databases">
        <authorList>
            <person name="Dean J.D."/>
            <person name="Kim M.K."/>
            <person name="Newey C.N."/>
            <person name="Stoker T.S."/>
            <person name="Thompson D.W."/>
            <person name="Grose J.H."/>
        </authorList>
    </citation>
    <scope>NUCLEOTIDE SEQUENCE</scope>
    <source>
        <strain evidence="2">BT178</strain>
    </source>
</reference>
<sequence>MLTRIMGFVSLEVLAVGANKSKNSVKNEDRAQNTPGSSGQGKHISLGQPHQHAQGHVDDGHGQRKVLHKPLGRIPIQALLSSWTIQHRWQKEEVLSVERKNTSFPFAQPIYFPRKDEKYWLQKKPKISRYNVYRLIFGYI</sequence>
<evidence type="ECO:0000313" key="3">
    <source>
        <dbReference type="Proteomes" id="UP001165296"/>
    </source>
</evidence>
<gene>
    <name evidence="2" type="ORF">LGH74_15855</name>
</gene>
<protein>
    <recommendedName>
        <fullName evidence="4">Secreted protein</fullName>
    </recommendedName>
</protein>
<feature type="region of interest" description="Disordered" evidence="1">
    <location>
        <begin position="22"/>
        <end position="64"/>
    </location>
</feature>
<dbReference type="EMBL" id="JAJADR010000004">
    <property type="protein sequence ID" value="MCB2409467.1"/>
    <property type="molecule type" value="Genomic_DNA"/>
</dbReference>
<dbReference type="Proteomes" id="UP001165296">
    <property type="component" value="Unassembled WGS sequence"/>
</dbReference>
<proteinExistence type="predicted"/>